<organism evidence="4 5">
    <name type="scientific">Staphylococcus chromogenes</name>
    <name type="common">Staphylococcus hyicus subsp. chromogenes</name>
    <dbReference type="NCBI Taxonomy" id="46126"/>
    <lineage>
        <taxon>Bacteria</taxon>
        <taxon>Bacillati</taxon>
        <taxon>Bacillota</taxon>
        <taxon>Bacilli</taxon>
        <taxon>Bacillales</taxon>
        <taxon>Staphylococcaceae</taxon>
        <taxon>Staphylococcus</taxon>
    </lineage>
</organism>
<dbReference type="SUPFAM" id="SSF55729">
    <property type="entry name" value="Acyl-CoA N-acyltransferases (Nat)"/>
    <property type="match status" value="1"/>
</dbReference>
<evidence type="ECO:0000313" key="5">
    <source>
        <dbReference type="Proteomes" id="UP000242704"/>
    </source>
</evidence>
<gene>
    <name evidence="4" type="ORF">BU653_07380</name>
</gene>
<sequence>MDFKIRKVETHEIETLRRVSIETFHETYAEDYDEKLFQDYYQDEMSHAQLLKELENPQSVFYFVLYQEEIAGYFKINIGEAQTEPFGVDYAELQRIYLYPSFQRMKLGQYMFEQVKQIAKQLHKTYLWLGVWSENHAAIAFYEKQGLMKIGEHEFKMGDHVDIDWTMALKL</sequence>
<evidence type="ECO:0000259" key="3">
    <source>
        <dbReference type="PROSITE" id="PS51186"/>
    </source>
</evidence>
<reference evidence="4 5" key="1">
    <citation type="journal article" date="2016" name="Front. Microbiol.">
        <title>Comprehensive Phylogenetic Analysis of Bovine Non-aureus Staphylococci Species Based on Whole-Genome Sequencing.</title>
        <authorList>
            <person name="Naushad S."/>
            <person name="Barkema H.W."/>
            <person name="Luby C."/>
            <person name="Condas L.A."/>
            <person name="Nobrega D.B."/>
            <person name="Carson D.A."/>
            <person name="De Buck J."/>
        </authorList>
    </citation>
    <scope>NUCLEOTIDE SEQUENCE [LARGE SCALE GENOMIC DNA]</scope>
    <source>
        <strain evidence="4 5">SNUC 505</strain>
    </source>
</reference>
<dbReference type="CDD" id="cd04301">
    <property type="entry name" value="NAT_SF"/>
    <property type="match status" value="1"/>
</dbReference>
<feature type="domain" description="N-acetyltransferase" evidence="3">
    <location>
        <begin position="3"/>
        <end position="171"/>
    </location>
</feature>
<comment type="caution">
    <text evidence="4">The sequence shown here is derived from an EMBL/GenBank/DDBJ whole genome shotgun (WGS) entry which is preliminary data.</text>
</comment>
<dbReference type="PROSITE" id="PS51186">
    <property type="entry name" value="GNAT"/>
    <property type="match status" value="1"/>
</dbReference>
<dbReference type="PANTHER" id="PTHR42919">
    <property type="entry name" value="N-ALPHA-ACETYLTRANSFERASE"/>
    <property type="match status" value="1"/>
</dbReference>
<name>A0AAE5SYN7_STACR</name>
<dbReference type="GO" id="GO:0016747">
    <property type="term" value="F:acyltransferase activity, transferring groups other than amino-acyl groups"/>
    <property type="evidence" value="ECO:0007669"/>
    <property type="project" value="InterPro"/>
</dbReference>
<protein>
    <submittedName>
        <fullName evidence="4">N-acetyltransferase</fullName>
    </submittedName>
</protein>
<accession>A0AAE5SYN7</accession>
<evidence type="ECO:0000313" key="4">
    <source>
        <dbReference type="EMBL" id="PTG13526.1"/>
    </source>
</evidence>
<evidence type="ECO:0000256" key="2">
    <source>
        <dbReference type="ARBA" id="ARBA00023315"/>
    </source>
</evidence>
<dbReference type="AlphaFoldDB" id="A0AAE5SYN7"/>
<keyword evidence="1" id="KW-0808">Transferase</keyword>
<dbReference type="InterPro" id="IPR051556">
    <property type="entry name" value="N-term/lysine_N-AcTrnsfr"/>
</dbReference>
<dbReference type="RefSeq" id="WP_105965492.1">
    <property type="nucleotide sequence ID" value="NZ_CP084719.1"/>
</dbReference>
<dbReference type="EMBL" id="PZBZ01000035">
    <property type="protein sequence ID" value="PTG13526.1"/>
    <property type="molecule type" value="Genomic_DNA"/>
</dbReference>
<dbReference type="Gene3D" id="3.40.630.30">
    <property type="match status" value="1"/>
</dbReference>
<evidence type="ECO:0000256" key="1">
    <source>
        <dbReference type="ARBA" id="ARBA00022679"/>
    </source>
</evidence>
<dbReference type="InterPro" id="IPR016181">
    <property type="entry name" value="Acyl_CoA_acyltransferase"/>
</dbReference>
<dbReference type="Pfam" id="PF00583">
    <property type="entry name" value="Acetyltransf_1"/>
    <property type="match status" value="1"/>
</dbReference>
<dbReference type="InterPro" id="IPR000182">
    <property type="entry name" value="GNAT_dom"/>
</dbReference>
<proteinExistence type="predicted"/>
<dbReference type="Proteomes" id="UP000242704">
    <property type="component" value="Unassembled WGS sequence"/>
</dbReference>
<dbReference type="PANTHER" id="PTHR42919:SF8">
    <property type="entry name" value="N-ALPHA-ACETYLTRANSFERASE 50"/>
    <property type="match status" value="1"/>
</dbReference>
<keyword evidence="2" id="KW-0012">Acyltransferase</keyword>